<keyword evidence="6 18" id="KW-0630">Potassium</keyword>
<dbReference type="PRINTS" id="PR01320">
    <property type="entry name" value="KIRCHANNEL"/>
</dbReference>
<dbReference type="GO" id="GO:0034765">
    <property type="term" value="P:regulation of monoatomic ion transmembrane transport"/>
    <property type="evidence" value="ECO:0007669"/>
    <property type="project" value="TreeGrafter"/>
</dbReference>
<dbReference type="Pfam" id="PF01007">
    <property type="entry name" value="IRK"/>
    <property type="match status" value="1"/>
</dbReference>
<dbReference type="STRING" id="8081.ENSPREP00000005145"/>
<evidence type="ECO:0000256" key="18">
    <source>
        <dbReference type="RuleBase" id="RU003822"/>
    </source>
</evidence>
<evidence type="ECO:0000256" key="13">
    <source>
        <dbReference type="ARBA" id="ARBA00062687"/>
    </source>
</evidence>
<dbReference type="GO" id="GO:0005886">
    <property type="term" value="C:plasma membrane"/>
    <property type="evidence" value="ECO:0007669"/>
    <property type="project" value="TreeGrafter"/>
</dbReference>
<dbReference type="InterPro" id="IPR014756">
    <property type="entry name" value="Ig_E-set"/>
</dbReference>
<comment type="catalytic activity">
    <reaction evidence="11">
        <text>K(+)(in) = K(+)(out)</text>
        <dbReference type="Rhea" id="RHEA:29463"/>
        <dbReference type="ChEBI" id="CHEBI:29103"/>
    </reaction>
</comment>
<keyword evidence="9 19" id="KW-0472">Membrane</keyword>
<evidence type="ECO:0000256" key="6">
    <source>
        <dbReference type="ARBA" id="ARBA00022958"/>
    </source>
</evidence>
<keyword evidence="7 19" id="KW-1133">Transmembrane helix</keyword>
<dbReference type="GeneTree" id="ENSGT01080000257365"/>
<dbReference type="GO" id="GO:0005242">
    <property type="term" value="F:inward rectifier potassium channel activity"/>
    <property type="evidence" value="ECO:0007669"/>
    <property type="project" value="InterPro"/>
</dbReference>
<keyword evidence="8 18" id="KW-0406">Ion transport</keyword>
<dbReference type="GO" id="GO:0007399">
    <property type="term" value="P:nervous system development"/>
    <property type="evidence" value="ECO:0007669"/>
    <property type="project" value="UniProtKB-ARBA"/>
</dbReference>
<evidence type="ECO:0000256" key="5">
    <source>
        <dbReference type="ARBA" id="ARBA00022882"/>
    </source>
</evidence>
<dbReference type="FunFam" id="2.60.40.1400:FF:000001">
    <property type="entry name" value="G protein-activated inward rectifier potassium channel 2"/>
    <property type="match status" value="1"/>
</dbReference>
<evidence type="ECO:0000256" key="3">
    <source>
        <dbReference type="ARBA" id="ARBA00022538"/>
    </source>
</evidence>
<feature type="transmembrane region" description="Helical" evidence="19">
    <location>
        <begin position="150"/>
        <end position="174"/>
    </location>
</feature>
<evidence type="ECO:0000256" key="16">
    <source>
        <dbReference type="ARBA" id="ARBA00081071"/>
    </source>
</evidence>
<dbReference type="FunFam" id="1.10.287.70:FF:000019">
    <property type="entry name" value="G protein-activated inward rectifier potassium channel 1"/>
    <property type="match status" value="1"/>
</dbReference>
<feature type="site" description="Role in the control of polyamine-mediated channel gating and in the blocking by intracellular magnesium" evidence="17">
    <location>
        <position position="165"/>
    </location>
</feature>
<reference evidence="23" key="1">
    <citation type="submission" date="2013-11" db="EMBL/GenBank/DDBJ databases">
        <title>The genomic landscape of the Guanapo guppy.</title>
        <authorList>
            <person name="Kuenstner A."/>
            <person name="Dreyer C."/>
        </authorList>
    </citation>
    <scope>NUCLEOTIDE SEQUENCE</scope>
    <source>
        <strain evidence="23">Guanapo</strain>
    </source>
</reference>
<sequence>MACLSKQNMVVHTEKNVYDHTLGKVVALGKACNKILLETREQLRYVSKDGKCRVNLGHIDERGRFLSDIFTSFVDLQYRWFLFVFMMCYITTWFLFAGLYYVNASIRGDMDQNHCYLGIDGFISALLFSVETQRTIGYGSRTVSPTCHEGVLLVMMQCIVGSMIDALMVGCMFVKISRPKKRAETLLFSRTCVIANRDDQLCLMFRLGDLRESHMVDAKVRAKLIKSRQTAEGEFLPLEQTEIDLGYETGSDRLFLVEPQVIQHNIGASSPLWDLGPEQLRRQQFEIIVILEGIVEATGMMCQAKTSYIETEIEWGARFEPCMMLEKGSFRVDLRRFHTTYKVPLPNCSASQAHQLMVLAGCKVQSHTAYRECDAWAEGAAEEGKDKSLSNIRFTIGGIQEERMSEGNESEASAEQML</sequence>
<keyword evidence="2 18" id="KW-0813">Transport</keyword>
<evidence type="ECO:0000256" key="14">
    <source>
        <dbReference type="ARBA" id="ARBA00072191"/>
    </source>
</evidence>
<reference evidence="22" key="2">
    <citation type="submission" date="2025-08" db="UniProtKB">
        <authorList>
            <consortium name="Ensembl"/>
        </authorList>
    </citation>
    <scope>IDENTIFICATION</scope>
    <source>
        <strain evidence="22">Guanapo</strain>
    </source>
</reference>
<dbReference type="Proteomes" id="UP000242638">
    <property type="component" value="Unassembled WGS sequence"/>
</dbReference>
<feature type="transmembrane region" description="Helical" evidence="19">
    <location>
        <begin position="80"/>
        <end position="102"/>
    </location>
</feature>
<accession>A0A3P9N6H9</accession>
<feature type="domain" description="Potassium channel inwardly rectifying transmembrane" evidence="20">
    <location>
        <begin position="46"/>
        <end position="179"/>
    </location>
</feature>
<evidence type="ECO:0000256" key="10">
    <source>
        <dbReference type="ARBA" id="ARBA00023303"/>
    </source>
</evidence>
<keyword evidence="4 18" id="KW-0812">Transmembrane</keyword>
<evidence type="ECO:0000256" key="2">
    <source>
        <dbReference type="ARBA" id="ARBA00022448"/>
    </source>
</evidence>
<dbReference type="InterPro" id="IPR013518">
    <property type="entry name" value="K_chnl_inward-rec_Kir_cyto"/>
</dbReference>
<evidence type="ECO:0000256" key="1">
    <source>
        <dbReference type="ARBA" id="ARBA00004141"/>
    </source>
</evidence>
<dbReference type="GO" id="GO:0034702">
    <property type="term" value="C:monoatomic ion channel complex"/>
    <property type="evidence" value="ECO:0007669"/>
    <property type="project" value="UniProtKB-KW"/>
</dbReference>
<evidence type="ECO:0000256" key="4">
    <source>
        <dbReference type="ARBA" id="ARBA00022692"/>
    </source>
</evidence>
<keyword evidence="5 18" id="KW-0851">Voltage-gated channel</keyword>
<evidence type="ECO:0000256" key="19">
    <source>
        <dbReference type="SAM" id="Phobius"/>
    </source>
</evidence>
<evidence type="ECO:0000256" key="15">
    <source>
        <dbReference type="ARBA" id="ARBA00076077"/>
    </source>
</evidence>
<keyword evidence="23" id="KW-1185">Reference proteome</keyword>
<dbReference type="PIRSF" id="PIRSF005465">
    <property type="entry name" value="GIRK_kir"/>
    <property type="match status" value="1"/>
</dbReference>
<dbReference type="Ensembl" id="ENSPRET00000005214.1">
    <property type="protein sequence ID" value="ENSPREP00000005145.1"/>
    <property type="gene ID" value="ENSPREG00000003564.1"/>
</dbReference>
<evidence type="ECO:0000259" key="21">
    <source>
        <dbReference type="Pfam" id="PF17655"/>
    </source>
</evidence>
<evidence type="ECO:0000256" key="12">
    <source>
        <dbReference type="ARBA" id="ARBA00061604"/>
    </source>
</evidence>
<dbReference type="InterPro" id="IPR041647">
    <property type="entry name" value="IRK_C"/>
</dbReference>
<comment type="subcellular location">
    <subcellularLocation>
        <location evidence="1 18">Membrane</location>
        <topology evidence="1 18">Multi-pass membrane protein</topology>
    </subcellularLocation>
</comment>
<dbReference type="Gene3D" id="1.10.287.70">
    <property type="match status" value="1"/>
</dbReference>
<comment type="similarity">
    <text evidence="12">Belongs to the inward rectifier-type potassium channel (TC 1.A.2.1) family. KCNJ9 subfamily.</text>
</comment>
<keyword evidence="3 18" id="KW-0633">Potassium transport</keyword>
<name>A0A3P9N6H9_POERE</name>
<dbReference type="Pfam" id="PF17655">
    <property type="entry name" value="IRK_C"/>
    <property type="match status" value="1"/>
</dbReference>
<evidence type="ECO:0000259" key="20">
    <source>
        <dbReference type="Pfam" id="PF01007"/>
    </source>
</evidence>
<reference evidence="22" key="3">
    <citation type="submission" date="2025-09" db="UniProtKB">
        <authorList>
            <consortium name="Ensembl"/>
        </authorList>
    </citation>
    <scope>IDENTIFICATION</scope>
    <source>
        <strain evidence="22">Guanapo</strain>
    </source>
</reference>
<protein>
    <recommendedName>
        <fullName evidence="14">G protein-activated inward rectifier potassium channel 3</fullName>
    </recommendedName>
    <alternativeName>
        <fullName evidence="16">Inward rectifier K(+) channel Kir3.3</fullName>
    </alternativeName>
    <alternativeName>
        <fullName evidence="15">Potassium channel, inwardly rectifying subfamily J member 9</fullName>
    </alternativeName>
</protein>
<proteinExistence type="inferred from homology"/>
<evidence type="ECO:0000256" key="9">
    <source>
        <dbReference type="ARBA" id="ARBA00023136"/>
    </source>
</evidence>
<organism evidence="22 23">
    <name type="scientific">Poecilia reticulata</name>
    <name type="common">Guppy</name>
    <name type="synonym">Acanthophacelus reticulatus</name>
    <dbReference type="NCBI Taxonomy" id="8081"/>
    <lineage>
        <taxon>Eukaryota</taxon>
        <taxon>Metazoa</taxon>
        <taxon>Chordata</taxon>
        <taxon>Craniata</taxon>
        <taxon>Vertebrata</taxon>
        <taxon>Euteleostomi</taxon>
        <taxon>Actinopterygii</taxon>
        <taxon>Neopterygii</taxon>
        <taxon>Teleostei</taxon>
        <taxon>Neoteleostei</taxon>
        <taxon>Acanthomorphata</taxon>
        <taxon>Ovalentaria</taxon>
        <taxon>Atherinomorphae</taxon>
        <taxon>Cyprinodontiformes</taxon>
        <taxon>Poeciliidae</taxon>
        <taxon>Poeciliinae</taxon>
        <taxon>Poecilia</taxon>
    </lineage>
</organism>
<dbReference type="InterPro" id="IPR016449">
    <property type="entry name" value="K_chnl_inward-rec_Kir"/>
</dbReference>
<evidence type="ECO:0000313" key="22">
    <source>
        <dbReference type="Ensembl" id="ENSPREP00000005145.1"/>
    </source>
</evidence>
<dbReference type="PANTHER" id="PTHR11767">
    <property type="entry name" value="INWARD RECTIFIER POTASSIUM CHANNEL"/>
    <property type="match status" value="1"/>
</dbReference>
<evidence type="ECO:0000313" key="23">
    <source>
        <dbReference type="Proteomes" id="UP000242638"/>
    </source>
</evidence>
<feature type="domain" description="Inward rectifier potassium channel C-terminal" evidence="21">
    <location>
        <begin position="186"/>
        <end position="354"/>
    </location>
</feature>
<evidence type="ECO:0000256" key="8">
    <source>
        <dbReference type="ARBA" id="ARBA00023065"/>
    </source>
</evidence>
<keyword evidence="10 18" id="KW-0407">Ion channel</keyword>
<dbReference type="InterPro" id="IPR040445">
    <property type="entry name" value="Kir_TM"/>
</dbReference>
<dbReference type="Gene3D" id="2.60.40.1400">
    <property type="entry name" value="G protein-activated inward rectifier potassium channel 1"/>
    <property type="match status" value="1"/>
</dbReference>
<evidence type="ECO:0000256" key="17">
    <source>
        <dbReference type="PIRSR" id="PIRSR005465-1"/>
    </source>
</evidence>
<comment type="subunit">
    <text evidence="13">Associates with KCNJ3/GIRK1 to form a G-protein-activated heteromultimer pore-forming unit. Interacts (via PDZ-binding motif) with SNX27 (via PDZ domain); the interaction is required when endocytosed to prevent degradation in lysosomes and promote recycling to the plasma membrane.</text>
</comment>
<dbReference type="PANTHER" id="PTHR11767:SF100">
    <property type="entry name" value="G PROTEIN-ACTIVATED INWARD RECTIFIER POTASSIUM CHANNEL 4-LIKE"/>
    <property type="match status" value="1"/>
</dbReference>
<feature type="transmembrane region" description="Helical" evidence="19">
    <location>
        <begin position="114"/>
        <end position="130"/>
    </location>
</feature>
<dbReference type="AlphaFoldDB" id="A0A3P9N6H9"/>
<dbReference type="Bgee" id="ENSPREG00000003564">
    <property type="expression patterns" value="Expressed in head"/>
</dbReference>
<evidence type="ECO:0000256" key="7">
    <source>
        <dbReference type="ARBA" id="ARBA00022989"/>
    </source>
</evidence>
<dbReference type="SUPFAM" id="SSF81296">
    <property type="entry name" value="E set domains"/>
    <property type="match status" value="1"/>
</dbReference>
<evidence type="ECO:0000256" key="11">
    <source>
        <dbReference type="ARBA" id="ARBA00034430"/>
    </source>
</evidence>
<dbReference type="SUPFAM" id="SSF81324">
    <property type="entry name" value="Voltage-gated potassium channels"/>
    <property type="match status" value="1"/>
</dbReference>
<dbReference type="GO" id="GO:1990573">
    <property type="term" value="P:potassium ion import across plasma membrane"/>
    <property type="evidence" value="ECO:0007669"/>
    <property type="project" value="TreeGrafter"/>
</dbReference>